<dbReference type="GO" id="GO:0016887">
    <property type="term" value="F:ATP hydrolysis activity"/>
    <property type="evidence" value="ECO:0007669"/>
    <property type="project" value="InterPro"/>
</dbReference>
<dbReference type="OrthoDB" id="9779136at2"/>
<dbReference type="AlphaFoldDB" id="A0A3N5AC67"/>
<gene>
    <name evidence="7" type="ORF">EDD75_1547</name>
</gene>
<evidence type="ECO:0000259" key="6">
    <source>
        <dbReference type="PROSITE" id="PS50893"/>
    </source>
</evidence>
<dbReference type="PANTHER" id="PTHR43820">
    <property type="entry name" value="HIGH-AFFINITY BRANCHED-CHAIN AMINO ACID TRANSPORT ATP-BINDING PROTEIN LIVF"/>
    <property type="match status" value="1"/>
</dbReference>
<dbReference type="InterPro" id="IPR003439">
    <property type="entry name" value="ABC_transporter-like_ATP-bd"/>
</dbReference>
<dbReference type="SMART" id="SM00382">
    <property type="entry name" value="AAA"/>
    <property type="match status" value="1"/>
</dbReference>
<keyword evidence="5" id="KW-0029">Amino-acid transport</keyword>
<dbReference type="InterPro" id="IPR003593">
    <property type="entry name" value="AAA+_ATPase"/>
</dbReference>
<reference evidence="7 8" key="1">
    <citation type="submission" date="2018-11" db="EMBL/GenBank/DDBJ databases">
        <title>Genomic Encyclopedia of Type Strains, Phase IV (KMG-IV): sequencing the most valuable type-strain genomes for metagenomic binning, comparative biology and taxonomic classification.</title>
        <authorList>
            <person name="Goeker M."/>
        </authorList>
    </citation>
    <scope>NUCLEOTIDE SEQUENCE [LARGE SCALE GENOMIC DNA]</scope>
    <source>
        <strain evidence="7 8">DSM 102936</strain>
    </source>
</reference>
<keyword evidence="2" id="KW-0813">Transport</keyword>
<keyword evidence="8" id="KW-1185">Reference proteome</keyword>
<comment type="caution">
    <text evidence="7">The sequence shown here is derived from an EMBL/GenBank/DDBJ whole genome shotgun (WGS) entry which is preliminary data.</text>
</comment>
<keyword evidence="3" id="KW-0547">Nucleotide-binding</keyword>
<evidence type="ECO:0000256" key="3">
    <source>
        <dbReference type="ARBA" id="ARBA00022741"/>
    </source>
</evidence>
<dbReference type="Pfam" id="PF00005">
    <property type="entry name" value="ABC_tran"/>
    <property type="match status" value="1"/>
</dbReference>
<dbReference type="InterPro" id="IPR027417">
    <property type="entry name" value="P-loop_NTPase"/>
</dbReference>
<dbReference type="PROSITE" id="PS50893">
    <property type="entry name" value="ABC_TRANSPORTER_2"/>
    <property type="match status" value="1"/>
</dbReference>
<dbReference type="CDD" id="cd03224">
    <property type="entry name" value="ABC_TM1139_LivF_branched"/>
    <property type="match status" value="1"/>
</dbReference>
<evidence type="ECO:0000313" key="8">
    <source>
        <dbReference type="Proteomes" id="UP000282654"/>
    </source>
</evidence>
<dbReference type="InterPro" id="IPR052156">
    <property type="entry name" value="BCAA_Transport_ATP-bd_LivF"/>
</dbReference>
<dbReference type="GO" id="GO:0015658">
    <property type="term" value="F:branched-chain amino acid transmembrane transporter activity"/>
    <property type="evidence" value="ECO:0007669"/>
    <property type="project" value="TreeGrafter"/>
</dbReference>
<feature type="domain" description="ABC transporter" evidence="6">
    <location>
        <begin position="2"/>
        <end position="236"/>
    </location>
</feature>
<dbReference type="GO" id="GO:0015807">
    <property type="term" value="P:L-amino acid transport"/>
    <property type="evidence" value="ECO:0007669"/>
    <property type="project" value="TreeGrafter"/>
</dbReference>
<evidence type="ECO:0000256" key="4">
    <source>
        <dbReference type="ARBA" id="ARBA00022840"/>
    </source>
</evidence>
<evidence type="ECO:0000256" key="5">
    <source>
        <dbReference type="ARBA" id="ARBA00022970"/>
    </source>
</evidence>
<dbReference type="Gene3D" id="3.40.50.300">
    <property type="entry name" value="P-loop containing nucleotide triphosphate hydrolases"/>
    <property type="match status" value="1"/>
</dbReference>
<accession>A0A3N5AC67</accession>
<proteinExistence type="inferred from homology"/>
<keyword evidence="4 7" id="KW-0067">ATP-binding</keyword>
<organism evidence="7 8">
    <name type="scientific">Thermodesulfitimonas autotrophica</name>
    <dbReference type="NCBI Taxonomy" id="1894989"/>
    <lineage>
        <taxon>Bacteria</taxon>
        <taxon>Bacillati</taxon>
        <taxon>Bacillota</taxon>
        <taxon>Clostridia</taxon>
        <taxon>Thermoanaerobacterales</taxon>
        <taxon>Thermoanaerobacteraceae</taxon>
        <taxon>Thermodesulfitimonas</taxon>
    </lineage>
</organism>
<protein>
    <submittedName>
        <fullName evidence="7">Amino acid/amide ABC transporter ATP-binding protein 2 (HAAT family)</fullName>
    </submittedName>
</protein>
<dbReference type="EMBL" id="RKRE01000003">
    <property type="protein sequence ID" value="RPF42446.1"/>
    <property type="molecule type" value="Genomic_DNA"/>
</dbReference>
<dbReference type="RefSeq" id="WP_123930539.1">
    <property type="nucleotide sequence ID" value="NZ_RKRE01000003.1"/>
</dbReference>
<dbReference type="SUPFAM" id="SSF52540">
    <property type="entry name" value="P-loop containing nucleoside triphosphate hydrolases"/>
    <property type="match status" value="1"/>
</dbReference>
<sequence length="240" mass="25942">MLNVREITVYRGHIRALTQVSLSVNPGEVIAVLGANGAGKSTFLGALAGLYPLASGEIIFQGNSLKGLSPEAIVRRGISLVPENRQLFLSLSVRDNLLLGAFHRYQRDKRLLSEELAKILDLFPALKEKLKAPAGTLSGGLQQMVAIGRSLMAKPRLLLMDEPSVGLAPLVVREIMQTIRRLREQGHTVLLVEQNARAALKVADRAVLLEQGRIVLSGSPSELARSSSLYTAYLGYTAPA</sequence>
<evidence type="ECO:0000256" key="2">
    <source>
        <dbReference type="ARBA" id="ARBA00022448"/>
    </source>
</evidence>
<dbReference type="GO" id="GO:0005524">
    <property type="term" value="F:ATP binding"/>
    <property type="evidence" value="ECO:0007669"/>
    <property type="project" value="UniProtKB-KW"/>
</dbReference>
<evidence type="ECO:0000313" key="7">
    <source>
        <dbReference type="EMBL" id="RPF42446.1"/>
    </source>
</evidence>
<name>A0A3N5AC67_9THEO</name>
<evidence type="ECO:0000256" key="1">
    <source>
        <dbReference type="ARBA" id="ARBA00005417"/>
    </source>
</evidence>
<comment type="similarity">
    <text evidence="1">Belongs to the ABC transporter superfamily.</text>
</comment>
<dbReference type="PANTHER" id="PTHR43820:SF4">
    <property type="entry name" value="HIGH-AFFINITY BRANCHED-CHAIN AMINO ACID TRANSPORT ATP-BINDING PROTEIN LIVF"/>
    <property type="match status" value="1"/>
</dbReference>
<dbReference type="Proteomes" id="UP000282654">
    <property type="component" value="Unassembled WGS sequence"/>
</dbReference>